<reference evidence="3 4" key="1">
    <citation type="submission" date="2024-02" db="EMBL/GenBank/DDBJ databases">
        <title>First report Erwinia aphidicola in onion in Chile.</title>
        <authorList>
            <person name="Valenzuela M."/>
            <person name="Pena M."/>
            <person name="Dutta B."/>
        </authorList>
    </citation>
    <scope>NUCLEOTIDE SEQUENCE [LARGE SCALE GENOMIC DNA]</scope>
    <source>
        <strain evidence="3 4">QCJ3A</strain>
    </source>
</reference>
<dbReference type="EMBL" id="JBANEI010000004">
    <property type="protein sequence ID" value="MEI2681715.1"/>
    <property type="molecule type" value="Genomic_DNA"/>
</dbReference>
<evidence type="ECO:0000313" key="4">
    <source>
        <dbReference type="Proteomes" id="UP001306592"/>
    </source>
</evidence>
<dbReference type="InterPro" id="IPR046789">
    <property type="entry name" value="HTH_62"/>
</dbReference>
<feature type="compositionally biased region" description="Polar residues" evidence="1">
    <location>
        <begin position="1"/>
        <end position="17"/>
    </location>
</feature>
<sequence length="102" mass="11814">MSHQAEFNPHLPQSWQFTPPKEGGNGAIHQPGEYQNIIWQTRRREPDAFEIALISALETLFSQEKNTLEQLVTALNQQRIFDRGGKPWSDVSFREFLQVNGY</sequence>
<name>A0ABU8DFW3_ERWAP</name>
<proteinExistence type="predicted"/>
<protein>
    <submittedName>
        <fullName evidence="3">Recombinase-like helix-turn-helix domain-containing protein</fullName>
    </submittedName>
</protein>
<accession>A0ABU8DFW3</accession>
<gene>
    <name evidence="3" type="ORF">V8N49_08590</name>
</gene>
<organism evidence="3 4">
    <name type="scientific">Erwinia aphidicola</name>
    <dbReference type="NCBI Taxonomy" id="68334"/>
    <lineage>
        <taxon>Bacteria</taxon>
        <taxon>Pseudomonadati</taxon>
        <taxon>Pseudomonadota</taxon>
        <taxon>Gammaproteobacteria</taxon>
        <taxon>Enterobacterales</taxon>
        <taxon>Erwiniaceae</taxon>
        <taxon>Erwinia</taxon>
    </lineage>
</organism>
<evidence type="ECO:0000256" key="1">
    <source>
        <dbReference type="SAM" id="MobiDB-lite"/>
    </source>
</evidence>
<evidence type="ECO:0000259" key="2">
    <source>
        <dbReference type="Pfam" id="PF20552"/>
    </source>
</evidence>
<dbReference type="RefSeq" id="WP_048918408.1">
    <property type="nucleotide sequence ID" value="NZ_JBANEI010000004.1"/>
</dbReference>
<dbReference type="Proteomes" id="UP001306592">
    <property type="component" value="Unassembled WGS sequence"/>
</dbReference>
<evidence type="ECO:0000313" key="3">
    <source>
        <dbReference type="EMBL" id="MEI2681715.1"/>
    </source>
</evidence>
<feature type="region of interest" description="Disordered" evidence="1">
    <location>
        <begin position="1"/>
        <end position="30"/>
    </location>
</feature>
<dbReference type="Pfam" id="PF20552">
    <property type="entry name" value="HTH_62"/>
    <property type="match status" value="1"/>
</dbReference>
<keyword evidence="4" id="KW-1185">Reference proteome</keyword>
<feature type="domain" description="Recombinase-like" evidence="2">
    <location>
        <begin position="21"/>
        <end position="102"/>
    </location>
</feature>
<comment type="caution">
    <text evidence="3">The sequence shown here is derived from an EMBL/GenBank/DDBJ whole genome shotgun (WGS) entry which is preliminary data.</text>
</comment>